<evidence type="ECO:0000256" key="1">
    <source>
        <dbReference type="SAM" id="Phobius"/>
    </source>
</evidence>
<reference evidence="2 3" key="1">
    <citation type="submission" date="2019-07" db="EMBL/GenBank/DDBJ databases">
        <title>Whole genome shotgun sequence of Chryseobacterium hagamense NBRC 105253.</title>
        <authorList>
            <person name="Hosoyama A."/>
            <person name="Uohara A."/>
            <person name="Ohji S."/>
            <person name="Ichikawa N."/>
        </authorList>
    </citation>
    <scope>NUCLEOTIDE SEQUENCE [LARGE SCALE GENOMIC DNA]</scope>
    <source>
        <strain evidence="2 3">NBRC 105253</strain>
    </source>
</reference>
<dbReference type="EMBL" id="BJYJ01000011">
    <property type="protein sequence ID" value="GEN76649.1"/>
    <property type="molecule type" value="Genomic_DNA"/>
</dbReference>
<sequence>MLFVIGYWLLVIGYWLLVIGYWLLVIGYWLFDNKQSSILFRDFLLTVFTVSRLIFSTQKII</sequence>
<name>A0A511YN76_9FLAO</name>
<comment type="caution">
    <text evidence="2">The sequence shown here is derived from an EMBL/GenBank/DDBJ whole genome shotgun (WGS) entry which is preliminary data.</text>
</comment>
<keyword evidence="3" id="KW-1185">Reference proteome</keyword>
<dbReference type="Proteomes" id="UP000321863">
    <property type="component" value="Unassembled WGS sequence"/>
</dbReference>
<gene>
    <name evidence="2" type="ORF">CHA01nite_23890</name>
</gene>
<evidence type="ECO:0000313" key="2">
    <source>
        <dbReference type="EMBL" id="GEN76649.1"/>
    </source>
</evidence>
<feature type="transmembrane region" description="Helical" evidence="1">
    <location>
        <begin position="7"/>
        <end position="31"/>
    </location>
</feature>
<dbReference type="AlphaFoldDB" id="A0A511YN76"/>
<protein>
    <submittedName>
        <fullName evidence="2">Uncharacterized protein</fullName>
    </submittedName>
</protein>
<accession>A0A511YN76</accession>
<keyword evidence="1" id="KW-1133">Transmembrane helix</keyword>
<keyword evidence="1" id="KW-0812">Transmembrane</keyword>
<organism evidence="2 3">
    <name type="scientific">Chryseobacterium hagamense</name>
    <dbReference type="NCBI Taxonomy" id="395935"/>
    <lineage>
        <taxon>Bacteria</taxon>
        <taxon>Pseudomonadati</taxon>
        <taxon>Bacteroidota</taxon>
        <taxon>Flavobacteriia</taxon>
        <taxon>Flavobacteriales</taxon>
        <taxon>Weeksellaceae</taxon>
        <taxon>Chryseobacterium group</taxon>
        <taxon>Chryseobacterium</taxon>
    </lineage>
</organism>
<evidence type="ECO:0000313" key="3">
    <source>
        <dbReference type="Proteomes" id="UP000321863"/>
    </source>
</evidence>
<keyword evidence="1" id="KW-0472">Membrane</keyword>
<feature type="transmembrane region" description="Helical" evidence="1">
    <location>
        <begin position="37"/>
        <end position="55"/>
    </location>
</feature>
<proteinExistence type="predicted"/>